<name>A0ABU1VV98_9GAMM</name>
<evidence type="ECO:0000313" key="3">
    <source>
        <dbReference type="Proteomes" id="UP001257909"/>
    </source>
</evidence>
<keyword evidence="3" id="KW-1185">Reference proteome</keyword>
<protein>
    <recommendedName>
        <fullName evidence="1">DUF4398 domain-containing protein</fullName>
    </recommendedName>
</protein>
<accession>A0ABU1VV98</accession>
<evidence type="ECO:0000313" key="2">
    <source>
        <dbReference type="EMBL" id="MDR7119645.1"/>
    </source>
</evidence>
<dbReference type="InterPro" id="IPR025511">
    <property type="entry name" value="DUF4398"/>
</dbReference>
<dbReference type="Proteomes" id="UP001257909">
    <property type="component" value="Unassembled WGS sequence"/>
</dbReference>
<dbReference type="Gene3D" id="1.20.1270.390">
    <property type="match status" value="1"/>
</dbReference>
<sequence>MYLSTNLSSYFSSRYPSVRNTVLMLSLTAVLASCASAPEAPVGQIQAAEQAIAAAERITASDYALPELLEARADLVSARTAVQNEDMLAASRYAELSKAGAELASARAGEGKVRAVIDDMQKNIDVLKQEMQRKTGQMQ</sequence>
<evidence type="ECO:0000259" key="1">
    <source>
        <dbReference type="Pfam" id="PF14346"/>
    </source>
</evidence>
<reference evidence="2 3" key="1">
    <citation type="submission" date="2023-07" db="EMBL/GenBank/DDBJ databases">
        <title>Sorghum-associated microbial communities from plants grown in Nebraska, USA.</title>
        <authorList>
            <person name="Schachtman D."/>
        </authorList>
    </citation>
    <scope>NUCLEOTIDE SEQUENCE [LARGE SCALE GENOMIC DNA]</scope>
    <source>
        <strain evidence="2 3">4138</strain>
    </source>
</reference>
<proteinExistence type="predicted"/>
<organism evidence="2 3">
    <name type="scientific">Rheinheimera soli</name>
    <dbReference type="NCBI Taxonomy" id="443616"/>
    <lineage>
        <taxon>Bacteria</taxon>
        <taxon>Pseudomonadati</taxon>
        <taxon>Pseudomonadota</taxon>
        <taxon>Gammaproteobacteria</taxon>
        <taxon>Chromatiales</taxon>
        <taxon>Chromatiaceae</taxon>
        <taxon>Rheinheimera</taxon>
    </lineage>
</organism>
<dbReference type="EMBL" id="JAVDWR010000001">
    <property type="protein sequence ID" value="MDR7119645.1"/>
    <property type="molecule type" value="Genomic_DNA"/>
</dbReference>
<gene>
    <name evidence="2" type="ORF">J2W69_000560</name>
</gene>
<feature type="domain" description="DUF4398" evidence="1">
    <location>
        <begin position="44"/>
        <end position="118"/>
    </location>
</feature>
<comment type="caution">
    <text evidence="2">The sequence shown here is derived from an EMBL/GenBank/DDBJ whole genome shotgun (WGS) entry which is preliminary data.</text>
</comment>
<dbReference type="RefSeq" id="WP_008899497.1">
    <property type="nucleotide sequence ID" value="NZ_JAVDWR010000001.1"/>
</dbReference>
<dbReference type="Pfam" id="PF14346">
    <property type="entry name" value="DUF4398"/>
    <property type="match status" value="1"/>
</dbReference>